<proteinExistence type="predicted"/>
<evidence type="ECO:0000256" key="5">
    <source>
        <dbReference type="PROSITE-ProRule" id="PRU00176"/>
    </source>
</evidence>
<protein>
    <recommendedName>
        <fullName evidence="7">RRM domain-containing protein</fullName>
    </recommendedName>
</protein>
<evidence type="ECO:0000259" key="7">
    <source>
        <dbReference type="PROSITE" id="PS50102"/>
    </source>
</evidence>
<organism evidence="8 9">
    <name type="scientific">Odynerus spinipes</name>
    <dbReference type="NCBI Taxonomy" id="1348599"/>
    <lineage>
        <taxon>Eukaryota</taxon>
        <taxon>Metazoa</taxon>
        <taxon>Ecdysozoa</taxon>
        <taxon>Arthropoda</taxon>
        <taxon>Hexapoda</taxon>
        <taxon>Insecta</taxon>
        <taxon>Pterygota</taxon>
        <taxon>Neoptera</taxon>
        <taxon>Endopterygota</taxon>
        <taxon>Hymenoptera</taxon>
        <taxon>Apocrita</taxon>
        <taxon>Aculeata</taxon>
        <taxon>Vespoidea</taxon>
        <taxon>Vespidae</taxon>
        <taxon>Eumeninae</taxon>
        <taxon>Odynerus</taxon>
    </lineage>
</organism>
<dbReference type="Pfam" id="PF00076">
    <property type="entry name" value="RRM_1"/>
    <property type="match status" value="1"/>
</dbReference>
<dbReference type="InterPro" id="IPR051945">
    <property type="entry name" value="RRM_MRD1_RNA_proc_ribogen"/>
</dbReference>
<name>A0AAD9RIM1_9HYME</name>
<dbReference type="Gene3D" id="3.30.70.330">
    <property type="match status" value="1"/>
</dbReference>
<dbReference type="Proteomes" id="UP001258017">
    <property type="component" value="Unassembled WGS sequence"/>
</dbReference>
<dbReference type="PANTHER" id="PTHR48039">
    <property type="entry name" value="RNA-BINDING MOTIF PROTEIN 14B"/>
    <property type="match status" value="1"/>
</dbReference>
<dbReference type="SUPFAM" id="SSF54928">
    <property type="entry name" value="RNA-binding domain, RBD"/>
    <property type="match status" value="1"/>
</dbReference>
<feature type="compositionally biased region" description="Low complexity" evidence="6">
    <location>
        <begin position="143"/>
        <end position="153"/>
    </location>
</feature>
<dbReference type="EMBL" id="JAIFRP010000062">
    <property type="protein sequence ID" value="KAK2580318.1"/>
    <property type="molecule type" value="Genomic_DNA"/>
</dbReference>
<evidence type="ECO:0000256" key="6">
    <source>
        <dbReference type="SAM" id="MobiDB-lite"/>
    </source>
</evidence>
<keyword evidence="2" id="KW-0677">Repeat</keyword>
<keyword evidence="4" id="KW-0539">Nucleus</keyword>
<feature type="region of interest" description="Disordered" evidence="6">
    <location>
        <begin position="138"/>
        <end position="178"/>
    </location>
</feature>
<dbReference type="InterPro" id="IPR012677">
    <property type="entry name" value="Nucleotide-bd_a/b_plait_sf"/>
</dbReference>
<gene>
    <name evidence="8" type="ORF">KPH14_012555</name>
</gene>
<evidence type="ECO:0000313" key="8">
    <source>
        <dbReference type="EMBL" id="KAK2580318.1"/>
    </source>
</evidence>
<reference evidence="8" key="1">
    <citation type="submission" date="2021-08" db="EMBL/GenBank/DDBJ databases">
        <authorList>
            <person name="Misof B."/>
            <person name="Oliver O."/>
            <person name="Podsiadlowski L."/>
            <person name="Donath A."/>
            <person name="Peters R."/>
            <person name="Mayer C."/>
            <person name="Rust J."/>
            <person name="Gunkel S."/>
            <person name="Lesny P."/>
            <person name="Martin S."/>
            <person name="Oeyen J.P."/>
            <person name="Petersen M."/>
            <person name="Panagiotis P."/>
            <person name="Wilbrandt J."/>
            <person name="Tanja T."/>
        </authorList>
    </citation>
    <scope>NUCLEOTIDE SEQUENCE</scope>
    <source>
        <strain evidence="8">GBR_01_08_01A</strain>
        <tissue evidence="8">Thorax + abdomen</tissue>
    </source>
</reference>
<dbReference type="InterPro" id="IPR000504">
    <property type="entry name" value="RRM_dom"/>
</dbReference>
<dbReference type="InterPro" id="IPR035979">
    <property type="entry name" value="RBD_domain_sf"/>
</dbReference>
<keyword evidence="9" id="KW-1185">Reference proteome</keyword>
<evidence type="ECO:0000313" key="9">
    <source>
        <dbReference type="Proteomes" id="UP001258017"/>
    </source>
</evidence>
<dbReference type="GO" id="GO:0005730">
    <property type="term" value="C:nucleolus"/>
    <property type="evidence" value="ECO:0007669"/>
    <property type="project" value="TreeGrafter"/>
</dbReference>
<dbReference type="AlphaFoldDB" id="A0AAD9RIM1"/>
<comment type="subcellular location">
    <subcellularLocation>
        <location evidence="1">Nucleus</location>
    </subcellularLocation>
</comment>
<evidence type="ECO:0000256" key="2">
    <source>
        <dbReference type="ARBA" id="ARBA00022737"/>
    </source>
</evidence>
<dbReference type="SMART" id="SM00360">
    <property type="entry name" value="RRM"/>
    <property type="match status" value="1"/>
</dbReference>
<reference evidence="8" key="2">
    <citation type="journal article" date="2023" name="Commun. Biol.">
        <title>Intrasexual cuticular hydrocarbon dimorphism in a wasp sheds light on hydrocarbon biosynthesis genes in Hymenoptera.</title>
        <authorList>
            <person name="Moris V.C."/>
            <person name="Podsiadlowski L."/>
            <person name="Martin S."/>
            <person name="Oeyen J.P."/>
            <person name="Donath A."/>
            <person name="Petersen M."/>
            <person name="Wilbrandt J."/>
            <person name="Misof B."/>
            <person name="Liedtke D."/>
            <person name="Thamm M."/>
            <person name="Scheiner R."/>
            <person name="Schmitt T."/>
            <person name="Niehuis O."/>
        </authorList>
    </citation>
    <scope>NUCLEOTIDE SEQUENCE</scope>
    <source>
        <strain evidence="8">GBR_01_08_01A</strain>
    </source>
</reference>
<evidence type="ECO:0000256" key="4">
    <source>
        <dbReference type="ARBA" id="ARBA00023242"/>
    </source>
</evidence>
<dbReference type="PANTHER" id="PTHR48039:SF5">
    <property type="entry name" value="RNA-BINDING PROTEIN 28"/>
    <property type="match status" value="1"/>
</dbReference>
<evidence type="ECO:0000256" key="1">
    <source>
        <dbReference type="ARBA" id="ARBA00004123"/>
    </source>
</evidence>
<dbReference type="PROSITE" id="PS50102">
    <property type="entry name" value="RRM"/>
    <property type="match status" value="1"/>
</dbReference>
<evidence type="ECO:0000256" key="3">
    <source>
        <dbReference type="ARBA" id="ARBA00022884"/>
    </source>
</evidence>
<comment type="caution">
    <text evidence="8">The sequence shown here is derived from an EMBL/GenBank/DDBJ whole genome shotgun (WGS) entry which is preliminary data.</text>
</comment>
<feature type="domain" description="RRM" evidence="7">
    <location>
        <begin position="47"/>
        <end position="124"/>
    </location>
</feature>
<keyword evidence="3 5" id="KW-0694">RNA-binding</keyword>
<dbReference type="GO" id="GO:0003729">
    <property type="term" value="F:mRNA binding"/>
    <property type="evidence" value="ECO:0007669"/>
    <property type="project" value="TreeGrafter"/>
</dbReference>
<sequence length="178" mass="20733">MGKTKERHGNSTKKGLSWIYRKKVKLRRAKNVTHDKESNAKLQNSMTRIVVRNLSFKVNEEDVRKIYEKYGEIQEIVLPRQKNGTLFGYAFIEFKRMQDASKAIFNTNKKEFFGRTITSAWAIENSKLCEKVKNISETDNKNKNPVSSSNKSNLDIKTQDKSSSLQETDIPKRKKKKR</sequence>
<accession>A0AAD9RIM1</accession>